<name>A0ABS8G0Y0_9FIRM</name>
<protein>
    <recommendedName>
        <fullName evidence="3">PIN domain-containing protein</fullName>
    </recommendedName>
</protein>
<dbReference type="RefSeq" id="WP_227708333.1">
    <property type="nucleotide sequence ID" value="NZ_JAJEQX010000024.1"/>
</dbReference>
<comment type="caution">
    <text evidence="1">The sequence shown here is derived from an EMBL/GenBank/DDBJ whole genome shotgun (WGS) entry which is preliminary data.</text>
</comment>
<proteinExistence type="predicted"/>
<gene>
    <name evidence="1" type="ORF">LKD70_12625</name>
</gene>
<evidence type="ECO:0000313" key="1">
    <source>
        <dbReference type="EMBL" id="MCC2255253.1"/>
    </source>
</evidence>
<dbReference type="Proteomes" id="UP001198151">
    <property type="component" value="Unassembled WGS sequence"/>
</dbReference>
<dbReference type="EMBL" id="JAJEQX010000024">
    <property type="protein sequence ID" value="MCC2255253.1"/>
    <property type="molecule type" value="Genomic_DNA"/>
</dbReference>
<evidence type="ECO:0000313" key="2">
    <source>
        <dbReference type="Proteomes" id="UP001198151"/>
    </source>
</evidence>
<sequence length="110" mass="12915">MEIGQNTYKLILLDTNVLREIVRNTNLAGKGFLQKFFSGKDKYAPCFSIYNALELMPYEDIFEDFLEFFSSIPCLMTVYYDENVPLFRRNGYRKSGTMILRVRSRDTALK</sequence>
<organism evidence="1 2">
    <name type="scientific">Ruminococcus turbiniformis</name>
    <dbReference type="NCBI Taxonomy" id="2881258"/>
    <lineage>
        <taxon>Bacteria</taxon>
        <taxon>Bacillati</taxon>
        <taxon>Bacillota</taxon>
        <taxon>Clostridia</taxon>
        <taxon>Eubacteriales</taxon>
        <taxon>Oscillospiraceae</taxon>
        <taxon>Ruminococcus</taxon>
    </lineage>
</organism>
<keyword evidence="2" id="KW-1185">Reference proteome</keyword>
<accession>A0ABS8G0Y0</accession>
<evidence type="ECO:0008006" key="3">
    <source>
        <dbReference type="Google" id="ProtNLM"/>
    </source>
</evidence>
<reference evidence="1 2" key="1">
    <citation type="submission" date="2021-10" db="EMBL/GenBank/DDBJ databases">
        <title>Anaerobic single-cell dispensing facilitates the cultivation of human gut bacteria.</title>
        <authorList>
            <person name="Afrizal A."/>
        </authorList>
    </citation>
    <scope>NUCLEOTIDE SEQUENCE [LARGE SCALE GENOMIC DNA]</scope>
    <source>
        <strain evidence="1 2">CLA-AA-H200</strain>
    </source>
</reference>